<dbReference type="SUPFAM" id="SSF57184">
    <property type="entry name" value="Growth factor receptor domain"/>
    <property type="match status" value="2"/>
</dbReference>
<evidence type="ECO:0000256" key="11">
    <source>
        <dbReference type="ARBA" id="ARBA00023180"/>
    </source>
</evidence>
<protein>
    <recommendedName>
        <fullName evidence="18">Crumbs cell polarity complex component 2b</fullName>
    </recommendedName>
</protein>
<feature type="disulfide bond" evidence="12">
    <location>
        <begin position="990"/>
        <end position="999"/>
    </location>
</feature>
<evidence type="ECO:0000256" key="3">
    <source>
        <dbReference type="ARBA" id="ARBA00022536"/>
    </source>
</evidence>
<dbReference type="InterPro" id="IPR009030">
    <property type="entry name" value="Growth_fac_rcpt_cys_sf"/>
</dbReference>
<feature type="domain" description="EGF-like" evidence="15">
    <location>
        <begin position="530"/>
        <end position="570"/>
    </location>
</feature>
<dbReference type="InterPro" id="IPR013032">
    <property type="entry name" value="EGF-like_CS"/>
</dbReference>
<sequence length="1467" mass="159736">IFSAATADICASSPCQHGGTCIDEVTDYTCVCPEDSRLYTGKDCALLYDPCVHASCPNCSSVPGTENYTCPCAEGVEGPGCTQNIDDCVGNPCAGVKSRCVDDVAGYSCHCPRGYDGEDCQTRLSDCTDDPCSNNGTCVPTPDGFTCLCGPGFQGNHCEHDTDECLSQPCQNGAICLQGIDMYMCFCVPGFQGYHCEIDINECASQPCKNNGTCVNRKDRYTCDCLLGFKGVNCEVEIDECEGAPCQNGATCRDYVGLYTCECAPGYEGEDCEVDIDECAAAACLNRGTCVDMVNSYVCDCNGTGFVGEFCEEDILECASDPCQHGATCQEGVNQYTCLCWPGYEGANCEVDVDECEPEPCENGGVCVQHSQAHHYGVLPGLPETFSYEHANGFLCRCPAGFAGDNCSVNVDECASAPCKSGGRCEDLINAYRCVCPPGFEGEKLTGPKAAFVHSERLYNGKTCAPGQLRARSQYSVLCSVVCESNIDECKSTPCKNRAFCEDGINEYICHCRAPPLEQLPWGGRDCDTLLVGCVDQPCQNGGTCLPLFHEDQHHYICKCPPGFHGDRCTVPTTFSISTADHVLVEVPRNRTAREAGPHTLTVALRFRTALPDAVLFFRGRADHFFTLEMTGGSLLATAETANLQLELQLPGDFNDGLWHEVFVSVDGKQIRISRAGNVTGPITRDHKQPFHTQGLEELYIGGAPQDCLNKTKTGKGFIGCMEDLIVDTRPILPQNVFPQLGCNKTEWCDPDPCSQQGHCVDLWTEYRCDCHRPFYGVTCAHEHTPWTFSHEKKRSFAAFPITRNHGGNVTVSFFLKSLKHDGLVFQLRRGDRAYFTVFLKGGVVYVAMSSSVQGIPKLVTDGNKALVAIDIQGGFLYINRTEFLFSAGNFTAFEVKAGDMVYLGGLPEANDTVPWGGHFKGCLQDVRLDDTQLYMYLDRNATKPEHTTYLRSVLHDVLEHCVSDQACMVQPCLNRGKCQFKWNDFVCSCPLNYTGKTCETRVWCASDPCILGSWCVDLPDGYECLANATFENNALKYNANGSLSASVTTVSVDLRTRAESGTVLRATDGLRFFSLGLWNSTLLLKIRSGDSPEELVFNGTVVSDGEWHRVKLSRSGSRHAAWRWVLDVDGHVTGFIQADTTNLDFFNHSTVWLAENFTGCLGEVRVGGLHLPLVEGGKDERPQSSRFVLYGGGMGPQMGCAGAPLCLSRPCLNNGLCRDLFNRYSCECAPGWEGEVCQNAKDECASGPCVHGTCRDLLGEYQCECARGYGGRRCEEDVDECQEQPCANGGFCENTVGGYTCICMPPYGGQHCQWPFPPPRCENVQCANGGVCTDSVLWTNCTCKPGYTGDRCEVEIDECISNPCLNGATCVDRPSHYLCDCLPGFSGANCETPRKPQGERVPWLLVALPLACLGALLAAAGLVCMALTARRKRQSEGTYSPSQQEVAGARLEMGSVLKVPPEERLI</sequence>
<dbReference type="InterPro" id="IPR018097">
    <property type="entry name" value="EGF_Ca-bd_CS"/>
</dbReference>
<feature type="domain" description="EGF-like" evidence="15">
    <location>
        <begin position="352"/>
        <end position="408"/>
    </location>
</feature>
<feature type="domain" description="EGF-like" evidence="15">
    <location>
        <begin position="410"/>
        <end position="443"/>
    </location>
</feature>
<dbReference type="GO" id="GO:0045597">
    <property type="term" value="P:positive regulation of cell differentiation"/>
    <property type="evidence" value="ECO:0007669"/>
    <property type="project" value="UniProtKB-ARBA"/>
</dbReference>
<feature type="disulfide bond" evidence="12">
    <location>
        <begin position="263"/>
        <end position="272"/>
    </location>
</feature>
<dbReference type="FunFam" id="2.10.25.10:FF:000122">
    <property type="entry name" value="Protein crumbs homolog 2"/>
    <property type="match status" value="1"/>
</dbReference>
<dbReference type="GO" id="GO:0060218">
    <property type="term" value="P:hematopoietic stem cell differentiation"/>
    <property type="evidence" value="ECO:0007669"/>
    <property type="project" value="UniProtKB-ARBA"/>
</dbReference>
<keyword evidence="6" id="KW-0677">Repeat</keyword>
<keyword evidence="11" id="KW-0325">Glycoprotein</keyword>
<organism evidence="16 17">
    <name type="scientific">Electrophorus voltai</name>
    <dbReference type="NCBI Taxonomy" id="2609070"/>
    <lineage>
        <taxon>Eukaryota</taxon>
        <taxon>Metazoa</taxon>
        <taxon>Chordata</taxon>
        <taxon>Craniata</taxon>
        <taxon>Vertebrata</taxon>
        <taxon>Euteleostomi</taxon>
        <taxon>Actinopterygii</taxon>
        <taxon>Neopterygii</taxon>
        <taxon>Teleostei</taxon>
        <taxon>Ostariophysi</taxon>
        <taxon>Gymnotiformes</taxon>
        <taxon>Gymnotoidei</taxon>
        <taxon>Gymnotidae</taxon>
        <taxon>Electrophorus</taxon>
    </lineage>
</organism>
<evidence type="ECO:0000256" key="4">
    <source>
        <dbReference type="ARBA" id="ARBA00022692"/>
    </source>
</evidence>
<keyword evidence="10 12" id="KW-1015">Disulfide bond</keyword>
<feature type="disulfide bond" evidence="12">
    <location>
        <begin position="72"/>
        <end position="81"/>
    </location>
</feature>
<comment type="subcellular location">
    <subcellularLocation>
        <location evidence="1">Cell membrane</location>
        <topology evidence="1">Single-pass type I membrane protein</topology>
    </subcellularLocation>
</comment>
<dbReference type="PANTHER" id="PTHR12916">
    <property type="entry name" value="CYTOCHROME C OXIDASE POLYPEPTIDE VIC-2"/>
    <property type="match status" value="1"/>
</dbReference>
<feature type="domain" description="EGF-like" evidence="15">
    <location>
        <begin position="745"/>
        <end position="781"/>
    </location>
</feature>
<accession>A0AAD8ZNK7</accession>
<dbReference type="GO" id="GO:0009653">
    <property type="term" value="P:anatomical structure morphogenesis"/>
    <property type="evidence" value="ECO:0007669"/>
    <property type="project" value="UniProtKB-ARBA"/>
</dbReference>
<feature type="domain" description="EGF-like" evidence="15">
    <location>
        <begin position="1203"/>
        <end position="1239"/>
    </location>
</feature>
<reference evidence="16" key="1">
    <citation type="submission" date="2023-03" db="EMBL/GenBank/DDBJ databases">
        <title>Electrophorus voltai genome.</title>
        <authorList>
            <person name="Bian C."/>
        </authorList>
    </citation>
    <scope>NUCLEOTIDE SEQUENCE</scope>
    <source>
        <strain evidence="16">CB-2022</strain>
        <tissue evidence="16">Muscle</tissue>
    </source>
</reference>
<dbReference type="FunFam" id="2.10.25.10:FF:000327">
    <property type="entry name" value="neurogenic locus notch homolog protein 4"/>
    <property type="match status" value="1"/>
</dbReference>
<feature type="domain" description="EGF-like" evidence="15">
    <location>
        <begin position="486"/>
        <end position="528"/>
    </location>
</feature>
<dbReference type="InterPro" id="IPR001881">
    <property type="entry name" value="EGF-like_Ca-bd_dom"/>
</dbReference>
<keyword evidence="17" id="KW-1185">Reference proteome</keyword>
<dbReference type="GO" id="GO:0007219">
    <property type="term" value="P:Notch signaling pathway"/>
    <property type="evidence" value="ECO:0007669"/>
    <property type="project" value="TreeGrafter"/>
</dbReference>
<dbReference type="FunFam" id="2.10.25.10:FF:000208">
    <property type="entry name" value="Crumbs 2, cell polarity complex component"/>
    <property type="match status" value="1"/>
</dbReference>
<dbReference type="InterPro" id="IPR001791">
    <property type="entry name" value="Laminin_G"/>
</dbReference>
<gene>
    <name evidence="16" type="ORF">P4O66_023041</name>
</gene>
<evidence type="ECO:0008006" key="18">
    <source>
        <dbReference type="Google" id="ProtNLM"/>
    </source>
</evidence>
<feature type="domain" description="EGF-like" evidence="15">
    <location>
        <begin position="123"/>
        <end position="159"/>
    </location>
</feature>
<dbReference type="Gene3D" id="2.60.120.200">
    <property type="match status" value="3"/>
</dbReference>
<feature type="disulfide bond" evidence="12">
    <location>
        <begin position="1266"/>
        <end position="1275"/>
    </location>
</feature>
<dbReference type="PANTHER" id="PTHR12916:SF4">
    <property type="entry name" value="UNINFLATABLE, ISOFORM C"/>
    <property type="match status" value="1"/>
</dbReference>
<keyword evidence="4 13" id="KW-0812">Transmembrane</keyword>
<feature type="disulfide bond" evidence="12">
    <location>
        <begin position="187"/>
        <end position="196"/>
    </location>
</feature>
<dbReference type="PROSITE" id="PS01186">
    <property type="entry name" value="EGF_2"/>
    <property type="match status" value="14"/>
</dbReference>
<feature type="disulfide bond" evidence="12">
    <location>
        <begin position="1229"/>
        <end position="1238"/>
    </location>
</feature>
<dbReference type="SMART" id="SM00179">
    <property type="entry name" value="EGF_CA"/>
    <property type="match status" value="19"/>
</dbReference>
<evidence type="ECO:0000256" key="6">
    <source>
        <dbReference type="ARBA" id="ARBA00022737"/>
    </source>
</evidence>
<feature type="domain" description="EGF-like" evidence="15">
    <location>
        <begin position="314"/>
        <end position="350"/>
    </location>
</feature>
<feature type="domain" description="EGF-like" evidence="15">
    <location>
        <begin position="275"/>
        <end position="312"/>
    </location>
</feature>
<evidence type="ECO:0000259" key="15">
    <source>
        <dbReference type="PROSITE" id="PS50026"/>
    </source>
</evidence>
<feature type="domain" description="EGF-like" evidence="15">
    <location>
        <begin position="161"/>
        <end position="197"/>
    </location>
</feature>
<name>A0AAD8ZNK7_9TELE</name>
<dbReference type="InterPro" id="IPR013320">
    <property type="entry name" value="ConA-like_dom_sf"/>
</dbReference>
<comment type="caution">
    <text evidence="12">Lacks conserved residue(s) required for the propagation of feature annotation.</text>
</comment>
<keyword evidence="3 12" id="KW-0245">EGF-like domain</keyword>
<evidence type="ECO:0000259" key="14">
    <source>
        <dbReference type="PROSITE" id="PS50025"/>
    </source>
</evidence>
<dbReference type="CDD" id="cd00054">
    <property type="entry name" value="EGF_CA"/>
    <property type="match status" value="15"/>
</dbReference>
<dbReference type="PROSITE" id="PS01187">
    <property type="entry name" value="EGF_CA"/>
    <property type="match status" value="5"/>
</dbReference>
<feature type="domain" description="EGF-like" evidence="15">
    <location>
        <begin position="237"/>
        <end position="273"/>
    </location>
</feature>
<feature type="disulfide bond" evidence="12">
    <location>
        <begin position="771"/>
        <end position="780"/>
    </location>
</feature>
<keyword evidence="7" id="KW-0106">Calcium</keyword>
<feature type="domain" description="EGF-like" evidence="15">
    <location>
        <begin position="84"/>
        <end position="121"/>
    </location>
</feature>
<dbReference type="FunFam" id="2.10.25.10:FF:000006">
    <property type="entry name" value="Versican core protein-like isoform 1"/>
    <property type="match status" value="1"/>
</dbReference>
<dbReference type="GO" id="GO:0005112">
    <property type="term" value="F:Notch binding"/>
    <property type="evidence" value="ECO:0007669"/>
    <property type="project" value="TreeGrafter"/>
</dbReference>
<evidence type="ECO:0000256" key="9">
    <source>
        <dbReference type="ARBA" id="ARBA00023136"/>
    </source>
</evidence>
<evidence type="ECO:0000256" key="1">
    <source>
        <dbReference type="ARBA" id="ARBA00004251"/>
    </source>
</evidence>
<feature type="domain" description="EGF-like" evidence="15">
    <location>
        <begin position="964"/>
        <end position="1000"/>
    </location>
</feature>
<dbReference type="GO" id="GO:1901222">
    <property type="term" value="P:regulation of non-canonical NF-kappaB signal transduction"/>
    <property type="evidence" value="ECO:0007669"/>
    <property type="project" value="UniProtKB-ARBA"/>
</dbReference>
<dbReference type="FunFam" id="2.10.25.10:FF:000391">
    <property type="entry name" value="Weary, isoform C"/>
    <property type="match status" value="1"/>
</dbReference>
<feature type="disulfide bond" evidence="12">
    <location>
        <begin position="340"/>
        <end position="349"/>
    </location>
</feature>
<dbReference type="FunFam" id="2.10.25.10:FF:000123">
    <property type="entry name" value="Crumbs homolog 1 (Drosophila)"/>
    <property type="match status" value="2"/>
</dbReference>
<dbReference type="Pfam" id="PF00008">
    <property type="entry name" value="EGF"/>
    <property type="match status" value="14"/>
</dbReference>
<keyword evidence="8 13" id="KW-1133">Transmembrane helix</keyword>
<dbReference type="GO" id="GO:0048731">
    <property type="term" value="P:system development"/>
    <property type="evidence" value="ECO:0007669"/>
    <property type="project" value="UniProtKB-ARBA"/>
</dbReference>
<dbReference type="FunFam" id="2.10.25.10:FF:000339">
    <property type="entry name" value="Crumbs cell polarity complex component 2"/>
    <property type="match status" value="1"/>
</dbReference>
<feature type="domain" description="Laminin G" evidence="14">
    <location>
        <begin position="787"/>
        <end position="962"/>
    </location>
</feature>
<dbReference type="FunFam" id="2.10.25.10:FF:000472">
    <property type="entry name" value="Uncharacterized protein, isoform A"/>
    <property type="match status" value="1"/>
</dbReference>
<keyword evidence="2" id="KW-1003">Cell membrane</keyword>
<feature type="disulfide bond" evidence="12">
    <location>
        <begin position="149"/>
        <end position="158"/>
    </location>
</feature>
<dbReference type="Pfam" id="PF07645">
    <property type="entry name" value="EGF_CA"/>
    <property type="match status" value="1"/>
</dbReference>
<feature type="disulfide bond" evidence="12">
    <location>
        <begin position="111"/>
        <end position="120"/>
    </location>
</feature>
<dbReference type="SMART" id="SM00282">
    <property type="entry name" value="LamG"/>
    <property type="match status" value="3"/>
</dbReference>
<dbReference type="Pfam" id="PF12661">
    <property type="entry name" value="hEGF"/>
    <property type="match status" value="4"/>
</dbReference>
<dbReference type="Gene3D" id="2.10.25.10">
    <property type="entry name" value="Laminin"/>
    <property type="match status" value="19"/>
</dbReference>
<dbReference type="GO" id="GO:0050877">
    <property type="term" value="P:nervous system process"/>
    <property type="evidence" value="ECO:0007669"/>
    <property type="project" value="UniProtKB-ARBA"/>
</dbReference>
<feature type="domain" description="EGF-like" evidence="15">
    <location>
        <begin position="1356"/>
        <end position="1392"/>
    </location>
</feature>
<dbReference type="PROSITE" id="PS00010">
    <property type="entry name" value="ASX_HYDROXYL"/>
    <property type="match status" value="12"/>
</dbReference>
<dbReference type="GO" id="GO:0005509">
    <property type="term" value="F:calcium ion binding"/>
    <property type="evidence" value="ECO:0007669"/>
    <property type="project" value="InterPro"/>
</dbReference>
<dbReference type="PROSITE" id="PS00022">
    <property type="entry name" value="EGF_1"/>
    <property type="match status" value="16"/>
</dbReference>
<feature type="disulfide bond" evidence="12">
    <location>
        <begin position="560"/>
        <end position="569"/>
    </location>
</feature>
<dbReference type="SUPFAM" id="SSF49899">
    <property type="entry name" value="Concanavalin A-like lectins/glucanases"/>
    <property type="match status" value="3"/>
</dbReference>
<comment type="caution">
    <text evidence="16">The sequence shown here is derived from an EMBL/GenBank/DDBJ whole genome shotgun (WGS) entry which is preliminary data.</text>
</comment>
<evidence type="ECO:0000313" key="17">
    <source>
        <dbReference type="Proteomes" id="UP001239994"/>
    </source>
</evidence>
<keyword evidence="5" id="KW-0732">Signal</keyword>
<evidence type="ECO:0000256" key="5">
    <source>
        <dbReference type="ARBA" id="ARBA00022729"/>
    </source>
</evidence>
<feature type="disulfide bond" evidence="12">
    <location>
        <begin position="1344"/>
        <end position="1353"/>
    </location>
</feature>
<feature type="domain" description="EGF-like" evidence="15">
    <location>
        <begin position="47"/>
        <end position="82"/>
    </location>
</feature>
<evidence type="ECO:0000256" key="12">
    <source>
        <dbReference type="PROSITE-ProRule" id="PRU00076"/>
    </source>
</evidence>
<feature type="domain" description="EGF-like" evidence="15">
    <location>
        <begin position="199"/>
        <end position="235"/>
    </location>
</feature>
<feature type="disulfide bond" evidence="12">
    <location>
        <begin position="1382"/>
        <end position="1391"/>
    </location>
</feature>
<feature type="domain" description="Laminin G" evidence="14">
    <location>
        <begin position="574"/>
        <end position="749"/>
    </location>
</feature>
<feature type="disulfide bond" evidence="12">
    <location>
        <begin position="398"/>
        <end position="407"/>
    </location>
</feature>
<dbReference type="InterPro" id="IPR000152">
    <property type="entry name" value="EGF-type_Asp/Asn_hydroxyl_site"/>
</dbReference>
<dbReference type="PRINTS" id="PR00010">
    <property type="entry name" value="EGFBLOOD"/>
</dbReference>
<feature type="transmembrane region" description="Helical" evidence="13">
    <location>
        <begin position="1404"/>
        <end position="1428"/>
    </location>
</feature>
<dbReference type="FunFam" id="2.10.25.10:FF:000029">
    <property type="entry name" value="neurexin-1 isoform X1"/>
    <property type="match status" value="1"/>
</dbReference>
<dbReference type="PROSITE" id="PS50025">
    <property type="entry name" value="LAM_G_DOMAIN"/>
    <property type="match status" value="3"/>
</dbReference>
<feature type="non-terminal residue" evidence="16">
    <location>
        <position position="1467"/>
    </location>
</feature>
<dbReference type="PROSITE" id="PS50026">
    <property type="entry name" value="EGF_3"/>
    <property type="match status" value="20"/>
</dbReference>
<dbReference type="InterPro" id="IPR000742">
    <property type="entry name" value="EGF"/>
</dbReference>
<keyword evidence="9 13" id="KW-0472">Membrane</keyword>
<dbReference type="Pfam" id="PF02210">
    <property type="entry name" value="Laminin_G_2"/>
    <property type="match status" value="3"/>
</dbReference>
<evidence type="ECO:0000256" key="8">
    <source>
        <dbReference type="ARBA" id="ARBA00022989"/>
    </source>
</evidence>
<feature type="domain" description="EGF-like" evidence="15">
    <location>
        <begin position="1278"/>
        <end position="1314"/>
    </location>
</feature>
<proteinExistence type="predicted"/>
<feature type="domain" description="Laminin G" evidence="14">
    <location>
        <begin position="1028"/>
        <end position="1201"/>
    </location>
</feature>
<evidence type="ECO:0000256" key="13">
    <source>
        <dbReference type="SAM" id="Phobius"/>
    </source>
</evidence>
<dbReference type="GO" id="GO:0030855">
    <property type="term" value="P:epithelial cell differentiation"/>
    <property type="evidence" value="ECO:0007669"/>
    <property type="project" value="UniProtKB-ARBA"/>
</dbReference>
<dbReference type="FunFam" id="2.10.25.10:FF:000143">
    <property type="entry name" value="Protein crumbs 1"/>
    <property type="match status" value="1"/>
</dbReference>
<dbReference type="CDD" id="cd00110">
    <property type="entry name" value="LamG"/>
    <property type="match status" value="3"/>
</dbReference>
<dbReference type="Proteomes" id="UP001239994">
    <property type="component" value="Unassembled WGS sequence"/>
</dbReference>
<evidence type="ECO:0000256" key="10">
    <source>
        <dbReference type="ARBA" id="ARBA00023157"/>
    </source>
</evidence>
<dbReference type="InterPro" id="IPR049883">
    <property type="entry name" value="NOTCH1_EGF-like"/>
</dbReference>
<feature type="domain" description="EGF-like" evidence="15">
    <location>
        <begin position="1318"/>
        <end position="1354"/>
    </location>
</feature>
<evidence type="ECO:0000256" key="7">
    <source>
        <dbReference type="ARBA" id="ARBA00022837"/>
    </source>
</evidence>
<evidence type="ECO:0000256" key="2">
    <source>
        <dbReference type="ARBA" id="ARBA00022475"/>
    </source>
</evidence>
<dbReference type="EMBL" id="JAROKS010000009">
    <property type="protein sequence ID" value="KAK1801368.1"/>
    <property type="molecule type" value="Genomic_DNA"/>
</dbReference>
<feature type="domain" description="EGF-like" evidence="15">
    <location>
        <begin position="6"/>
        <end position="45"/>
    </location>
</feature>
<dbReference type="SMART" id="SM00181">
    <property type="entry name" value="EGF"/>
    <property type="match status" value="20"/>
</dbReference>
<dbReference type="FunFam" id="2.10.25.10:FF:000117">
    <property type="entry name" value="Delta-like protein"/>
    <property type="match status" value="1"/>
</dbReference>
<evidence type="ECO:0000313" key="16">
    <source>
        <dbReference type="EMBL" id="KAK1801368.1"/>
    </source>
</evidence>
<dbReference type="FunFam" id="2.10.25.10:FF:000125">
    <property type="entry name" value="Neurogenic locus notch protein-like"/>
    <property type="match status" value="1"/>
</dbReference>
<dbReference type="SUPFAM" id="SSF57196">
    <property type="entry name" value="EGF/Laminin"/>
    <property type="match status" value="10"/>
</dbReference>
<feature type="disulfide bond" evidence="12">
    <location>
        <begin position="1304"/>
        <end position="1313"/>
    </location>
</feature>
<feature type="disulfide bond" evidence="12">
    <location>
        <begin position="225"/>
        <end position="234"/>
    </location>
</feature>
<feature type="disulfide bond" evidence="12">
    <location>
        <begin position="1245"/>
        <end position="1255"/>
    </location>
</feature>
<feature type="domain" description="EGF-like" evidence="15">
    <location>
        <begin position="1241"/>
        <end position="1276"/>
    </location>
</feature>
<dbReference type="GO" id="GO:0005886">
    <property type="term" value="C:plasma membrane"/>
    <property type="evidence" value="ECO:0007669"/>
    <property type="project" value="UniProtKB-SubCell"/>
</dbReference>